<feature type="transmembrane region" description="Helical" evidence="1">
    <location>
        <begin position="39"/>
        <end position="60"/>
    </location>
</feature>
<accession>A0A810QAQ1</accession>
<keyword evidence="4" id="KW-1185">Reference proteome</keyword>
<dbReference type="InterPro" id="IPR026870">
    <property type="entry name" value="Zinc_ribbon_dom"/>
</dbReference>
<evidence type="ECO:0000313" key="3">
    <source>
        <dbReference type="EMBL" id="BCK83327.1"/>
    </source>
</evidence>
<sequence>MKSIKPGRGPSAMGAMGSIIAVIFGIFWTIAAASMGAPFFFPLFGVLFIIMGIVQAVYNFKNATGEHRFSEFDIVDGAEEPDPLERRFHSEGPESSAYRFCPYCGARLGAEFEFCGKCGRRLPDDQ</sequence>
<gene>
    <name evidence="3" type="ORF">MM59RIKEN_06460</name>
</gene>
<protein>
    <recommendedName>
        <fullName evidence="2">Zinc-ribbon domain-containing protein</fullName>
    </recommendedName>
</protein>
<keyword evidence="1" id="KW-0812">Transmembrane</keyword>
<feature type="transmembrane region" description="Helical" evidence="1">
    <location>
        <begin position="12"/>
        <end position="33"/>
    </location>
</feature>
<dbReference type="EMBL" id="AP023420">
    <property type="protein sequence ID" value="BCK83327.1"/>
    <property type="molecule type" value="Genomic_DNA"/>
</dbReference>
<keyword evidence="1" id="KW-0472">Membrane</keyword>
<feature type="domain" description="Zinc-ribbon" evidence="2">
    <location>
        <begin position="100"/>
        <end position="122"/>
    </location>
</feature>
<name>A0A810QAQ1_9FIRM</name>
<dbReference type="Pfam" id="PF13240">
    <property type="entry name" value="Zn_Ribbon_1"/>
    <property type="match status" value="1"/>
</dbReference>
<organism evidence="3 4">
    <name type="scientific">Pusillibacter faecalis</name>
    <dbReference type="NCBI Taxonomy" id="2714358"/>
    <lineage>
        <taxon>Bacteria</taxon>
        <taxon>Bacillati</taxon>
        <taxon>Bacillota</taxon>
        <taxon>Clostridia</taxon>
        <taxon>Eubacteriales</taxon>
        <taxon>Oscillospiraceae</taxon>
        <taxon>Pusillibacter</taxon>
    </lineage>
</organism>
<evidence type="ECO:0000259" key="2">
    <source>
        <dbReference type="Pfam" id="PF13240"/>
    </source>
</evidence>
<dbReference type="KEGG" id="pfaa:MM59RIKEN_06460"/>
<reference evidence="3" key="1">
    <citation type="submission" date="2020-09" db="EMBL/GenBank/DDBJ databases">
        <title>New species isolated from human feces.</title>
        <authorList>
            <person name="Kitahara M."/>
            <person name="Shigeno Y."/>
            <person name="Shime M."/>
            <person name="Matsumoto Y."/>
            <person name="Nakamura S."/>
            <person name="Motooka D."/>
            <person name="Fukuoka S."/>
            <person name="Nishikawa H."/>
            <person name="Benno Y."/>
        </authorList>
    </citation>
    <scope>NUCLEOTIDE SEQUENCE</scope>
    <source>
        <strain evidence="3">MM59</strain>
    </source>
</reference>
<keyword evidence="1" id="KW-1133">Transmembrane helix</keyword>
<evidence type="ECO:0000313" key="4">
    <source>
        <dbReference type="Proteomes" id="UP000679848"/>
    </source>
</evidence>
<evidence type="ECO:0000256" key="1">
    <source>
        <dbReference type="SAM" id="Phobius"/>
    </source>
</evidence>
<proteinExistence type="predicted"/>
<dbReference type="Proteomes" id="UP000679848">
    <property type="component" value="Chromosome"/>
</dbReference>
<dbReference type="RefSeq" id="WP_187032242.1">
    <property type="nucleotide sequence ID" value="NZ_AP023420.1"/>
</dbReference>
<dbReference type="AlphaFoldDB" id="A0A810QAQ1"/>